<dbReference type="PANTHER" id="PTHR14226:SF25">
    <property type="entry name" value="PHOSPHOESTERASE"/>
    <property type="match status" value="1"/>
</dbReference>
<feature type="short sequence motif" description="DGA/G" evidence="4">
    <location>
        <begin position="181"/>
        <end position="183"/>
    </location>
</feature>
<evidence type="ECO:0000313" key="6">
    <source>
        <dbReference type="EMBL" id="HIU30493.1"/>
    </source>
</evidence>
<dbReference type="Gene3D" id="3.40.1090.10">
    <property type="entry name" value="Cytosolic phospholipase A2 catalytic domain"/>
    <property type="match status" value="2"/>
</dbReference>
<dbReference type="Pfam" id="PF01734">
    <property type="entry name" value="Patatin"/>
    <property type="match status" value="1"/>
</dbReference>
<dbReference type="InterPro" id="IPR002641">
    <property type="entry name" value="PNPLA_dom"/>
</dbReference>
<dbReference type="InterPro" id="IPR016035">
    <property type="entry name" value="Acyl_Trfase/lysoPLipase"/>
</dbReference>
<name>A0A9D1I904_9CLOT</name>
<sequence>MIAEAEKYTYPPIQGCLPEKILPSGCALVLEGGGTRGFYSSGVFEAFLDAGIMFPYIAGVSAGAANAVTYLSGQKLRSRQIVEHYVGNPKYVSVRNFIFRRSMFHFDYIFHTIPQRHVAFDWETFRSCPVRFLTGAMDCATGKTVWFEKETITPDFSVSIASCSVPILSPILKFQGYELLDGGVSDPIPIEKSVADGNVFHVIVLTRNAGYSKQPFGHEKLLKALYRKHPRAAEAVLRRHEVYNRQLALCEQLEREGRAVIIRPLKPLRVKRTSADTKELLALYDEGHAEGAAKIEEIFSAISAQAL</sequence>
<dbReference type="PANTHER" id="PTHR14226">
    <property type="entry name" value="NEUROPATHY TARGET ESTERASE/SWISS CHEESE D.MELANOGASTER"/>
    <property type="match status" value="1"/>
</dbReference>
<evidence type="ECO:0000256" key="1">
    <source>
        <dbReference type="ARBA" id="ARBA00022801"/>
    </source>
</evidence>
<feature type="active site" description="Nucleophile" evidence="4">
    <location>
        <position position="61"/>
    </location>
</feature>
<organism evidence="6 7">
    <name type="scientific">Candidatus Egerieisoma faecipullorum</name>
    <dbReference type="NCBI Taxonomy" id="2840963"/>
    <lineage>
        <taxon>Bacteria</taxon>
        <taxon>Bacillati</taxon>
        <taxon>Bacillota</taxon>
        <taxon>Clostridia</taxon>
        <taxon>Eubacteriales</taxon>
        <taxon>Clostridiaceae</taxon>
        <taxon>Clostridiaceae incertae sedis</taxon>
        <taxon>Candidatus Egerieisoma</taxon>
    </lineage>
</organism>
<evidence type="ECO:0000259" key="5">
    <source>
        <dbReference type="PROSITE" id="PS51635"/>
    </source>
</evidence>
<evidence type="ECO:0000256" key="3">
    <source>
        <dbReference type="ARBA" id="ARBA00023098"/>
    </source>
</evidence>
<dbReference type="InterPro" id="IPR037483">
    <property type="entry name" value="YjjU-like"/>
</dbReference>
<dbReference type="AlphaFoldDB" id="A0A9D1I904"/>
<dbReference type="GO" id="GO:0016042">
    <property type="term" value="P:lipid catabolic process"/>
    <property type="evidence" value="ECO:0007669"/>
    <property type="project" value="UniProtKB-UniRule"/>
</dbReference>
<evidence type="ECO:0000313" key="7">
    <source>
        <dbReference type="Proteomes" id="UP000824089"/>
    </source>
</evidence>
<reference evidence="6" key="2">
    <citation type="journal article" date="2021" name="PeerJ">
        <title>Extensive microbial diversity within the chicken gut microbiome revealed by metagenomics and culture.</title>
        <authorList>
            <person name="Gilroy R."/>
            <person name="Ravi A."/>
            <person name="Getino M."/>
            <person name="Pursley I."/>
            <person name="Horton D.L."/>
            <person name="Alikhan N.F."/>
            <person name="Baker D."/>
            <person name="Gharbi K."/>
            <person name="Hall N."/>
            <person name="Watson M."/>
            <person name="Adriaenssens E.M."/>
            <person name="Foster-Nyarko E."/>
            <person name="Jarju S."/>
            <person name="Secka A."/>
            <person name="Antonio M."/>
            <person name="Oren A."/>
            <person name="Chaudhuri R.R."/>
            <person name="La Ragione R."/>
            <person name="Hildebrand F."/>
            <person name="Pallen M.J."/>
        </authorList>
    </citation>
    <scope>NUCLEOTIDE SEQUENCE</scope>
    <source>
        <strain evidence="6">CHK195-4489</strain>
    </source>
</reference>
<feature type="short sequence motif" description="GXGXXG" evidence="4">
    <location>
        <begin position="32"/>
        <end position="37"/>
    </location>
</feature>
<feature type="short sequence motif" description="GXSXG" evidence="4">
    <location>
        <begin position="59"/>
        <end position="63"/>
    </location>
</feature>
<keyword evidence="1 4" id="KW-0378">Hydrolase</keyword>
<dbReference type="GO" id="GO:0016787">
    <property type="term" value="F:hydrolase activity"/>
    <property type="evidence" value="ECO:0007669"/>
    <property type="project" value="UniProtKB-UniRule"/>
</dbReference>
<evidence type="ECO:0000256" key="2">
    <source>
        <dbReference type="ARBA" id="ARBA00022963"/>
    </source>
</evidence>
<comment type="caution">
    <text evidence="6">The sequence shown here is derived from an EMBL/GenBank/DDBJ whole genome shotgun (WGS) entry which is preliminary data.</text>
</comment>
<proteinExistence type="predicted"/>
<dbReference type="CDD" id="cd07208">
    <property type="entry name" value="Pat_hypo_Ecoli_yjju_like"/>
    <property type="match status" value="1"/>
</dbReference>
<evidence type="ECO:0000256" key="4">
    <source>
        <dbReference type="PROSITE-ProRule" id="PRU01161"/>
    </source>
</evidence>
<protein>
    <submittedName>
        <fullName evidence="6">Patatin family protein</fullName>
    </submittedName>
</protein>
<gene>
    <name evidence="6" type="ORF">IAD50_09400</name>
</gene>
<feature type="domain" description="PNPLA" evidence="5">
    <location>
        <begin position="28"/>
        <end position="194"/>
    </location>
</feature>
<dbReference type="Proteomes" id="UP000824089">
    <property type="component" value="Unassembled WGS sequence"/>
</dbReference>
<dbReference type="InterPro" id="IPR045943">
    <property type="entry name" value="DUF6363"/>
</dbReference>
<keyword evidence="2 4" id="KW-0442">Lipid degradation</keyword>
<feature type="active site" description="Proton acceptor" evidence="4">
    <location>
        <position position="181"/>
    </location>
</feature>
<dbReference type="Pfam" id="PF19890">
    <property type="entry name" value="DUF6363"/>
    <property type="match status" value="1"/>
</dbReference>
<accession>A0A9D1I904</accession>
<dbReference type="SUPFAM" id="SSF52151">
    <property type="entry name" value="FabD/lysophospholipase-like"/>
    <property type="match status" value="1"/>
</dbReference>
<dbReference type="EMBL" id="DVMM01000209">
    <property type="protein sequence ID" value="HIU30493.1"/>
    <property type="molecule type" value="Genomic_DNA"/>
</dbReference>
<reference evidence="6" key="1">
    <citation type="submission" date="2020-10" db="EMBL/GenBank/DDBJ databases">
        <authorList>
            <person name="Gilroy R."/>
        </authorList>
    </citation>
    <scope>NUCLEOTIDE SEQUENCE</scope>
    <source>
        <strain evidence="6">CHK195-4489</strain>
    </source>
</reference>
<keyword evidence="3 4" id="KW-0443">Lipid metabolism</keyword>
<dbReference type="PROSITE" id="PS51635">
    <property type="entry name" value="PNPLA"/>
    <property type="match status" value="1"/>
</dbReference>
<dbReference type="InterPro" id="IPR050301">
    <property type="entry name" value="NTE"/>
</dbReference>